<dbReference type="Proteomes" id="UP000292544">
    <property type="component" value="Unassembled WGS sequence"/>
</dbReference>
<evidence type="ECO:0000259" key="1">
    <source>
        <dbReference type="Pfam" id="PF04073"/>
    </source>
</evidence>
<gene>
    <name evidence="2" type="ORF">EXY25_13365</name>
</gene>
<proteinExistence type="predicted"/>
<organism evidence="2 3">
    <name type="scientific">Corallincola spongiicola</name>
    <dbReference type="NCBI Taxonomy" id="2520508"/>
    <lineage>
        <taxon>Bacteria</taxon>
        <taxon>Pseudomonadati</taxon>
        <taxon>Pseudomonadota</taxon>
        <taxon>Gammaproteobacteria</taxon>
        <taxon>Alteromonadales</taxon>
        <taxon>Psychromonadaceae</taxon>
        <taxon>Corallincola</taxon>
    </lineage>
</organism>
<dbReference type="InterPro" id="IPR036754">
    <property type="entry name" value="YbaK/aa-tRNA-synt-asso_dom_sf"/>
</dbReference>
<dbReference type="PANTHER" id="PTHR30411">
    <property type="entry name" value="CYTOPLASMIC PROTEIN"/>
    <property type="match status" value="1"/>
</dbReference>
<comment type="caution">
    <text evidence="2">The sequence shown here is derived from an EMBL/GenBank/DDBJ whole genome shotgun (WGS) entry which is preliminary data.</text>
</comment>
<dbReference type="EMBL" id="SHLY01000004">
    <property type="protein sequence ID" value="TAA45187.1"/>
    <property type="molecule type" value="Genomic_DNA"/>
</dbReference>
<evidence type="ECO:0000313" key="3">
    <source>
        <dbReference type="Proteomes" id="UP000292544"/>
    </source>
</evidence>
<name>A0ABY1WNP9_9GAMM</name>
<sequence>MGAERLQVTTTSSARGFIKLSKSLNQQIKQLLQQRNISFQQWQHSDAVDCYQSAALRGTPLHLGGKSLLFKSRRGFSMFVISAAYRINSNRVRKILQQQKVRFANEQELKELAGVSKGALPPFGGRFIDCELFIDETIYANQEIVFTCGSLTESISMQVSDYLALVEGTRVDCCHPL</sequence>
<reference evidence="3" key="1">
    <citation type="submission" date="2019-02" db="EMBL/GenBank/DDBJ databases">
        <title>Draft genome sequence of Muricauda sp. 176CP4-71.</title>
        <authorList>
            <person name="Park J.-S."/>
        </authorList>
    </citation>
    <scope>NUCLEOTIDE SEQUENCE [LARGE SCALE GENOMIC DNA]</scope>
    <source>
        <strain evidence="3">176GS2-150</strain>
    </source>
</reference>
<dbReference type="PANTHER" id="PTHR30411:SF9">
    <property type="entry name" value="MULTIFUNCTIONAL SER_THR-TRNA DEACYLASE PROXP-Y"/>
    <property type="match status" value="1"/>
</dbReference>
<evidence type="ECO:0000313" key="2">
    <source>
        <dbReference type="EMBL" id="TAA45187.1"/>
    </source>
</evidence>
<dbReference type="Pfam" id="PF04073">
    <property type="entry name" value="tRNA_edit"/>
    <property type="match status" value="1"/>
</dbReference>
<dbReference type="Gene3D" id="3.90.960.10">
    <property type="entry name" value="YbaK/aminoacyl-tRNA synthetase-associated domain"/>
    <property type="match status" value="1"/>
</dbReference>
<feature type="domain" description="YbaK/aminoacyl-tRNA synthetase-associated" evidence="1">
    <location>
        <begin position="44"/>
        <end position="163"/>
    </location>
</feature>
<keyword evidence="3" id="KW-1185">Reference proteome</keyword>
<protein>
    <recommendedName>
        <fullName evidence="1">YbaK/aminoacyl-tRNA synthetase-associated domain-containing protein</fullName>
    </recommendedName>
</protein>
<accession>A0ABY1WNP9</accession>
<dbReference type="SUPFAM" id="SSF55826">
    <property type="entry name" value="YbaK/ProRS associated domain"/>
    <property type="match status" value="1"/>
</dbReference>
<dbReference type="InterPro" id="IPR007214">
    <property type="entry name" value="YbaK/aa-tRNA-synth-assoc-dom"/>
</dbReference>